<feature type="transmembrane region" description="Helical" evidence="6">
    <location>
        <begin position="417"/>
        <end position="440"/>
    </location>
</feature>
<dbReference type="EMBL" id="JACGWT010000004">
    <property type="protein sequence ID" value="MBA8794970.1"/>
    <property type="molecule type" value="Genomic_DNA"/>
</dbReference>
<dbReference type="SUPFAM" id="SSF103473">
    <property type="entry name" value="MFS general substrate transporter"/>
    <property type="match status" value="1"/>
</dbReference>
<evidence type="ECO:0000256" key="5">
    <source>
        <dbReference type="ARBA" id="ARBA00023136"/>
    </source>
</evidence>
<dbReference type="Proteomes" id="UP000523079">
    <property type="component" value="Unassembled WGS sequence"/>
</dbReference>
<reference evidence="8 9" key="1">
    <citation type="submission" date="2020-07" db="EMBL/GenBank/DDBJ databases">
        <title>Sequencing the genomes of 1000 actinobacteria strains.</title>
        <authorList>
            <person name="Klenk H.-P."/>
        </authorList>
    </citation>
    <scope>NUCLEOTIDE SEQUENCE [LARGE SCALE GENOMIC DNA]</scope>
    <source>
        <strain evidence="8 9">DSM 100723</strain>
    </source>
</reference>
<evidence type="ECO:0000256" key="2">
    <source>
        <dbReference type="ARBA" id="ARBA00022448"/>
    </source>
</evidence>
<comment type="subcellular location">
    <subcellularLocation>
        <location evidence="1">Cell membrane</location>
        <topology evidence="1">Multi-pass membrane protein</topology>
    </subcellularLocation>
</comment>
<proteinExistence type="predicted"/>
<evidence type="ECO:0000256" key="3">
    <source>
        <dbReference type="ARBA" id="ARBA00022692"/>
    </source>
</evidence>
<dbReference type="InterPro" id="IPR036259">
    <property type="entry name" value="MFS_trans_sf"/>
</dbReference>
<dbReference type="Gene3D" id="1.20.1250.20">
    <property type="entry name" value="MFS general substrate transporter like domains"/>
    <property type="match status" value="1"/>
</dbReference>
<keyword evidence="4 6" id="KW-1133">Transmembrane helix</keyword>
<dbReference type="PROSITE" id="PS50850">
    <property type="entry name" value="MFS"/>
    <property type="match status" value="1"/>
</dbReference>
<organism evidence="8 9">
    <name type="scientific">Microlunatus kandeliicorticis</name>
    <dbReference type="NCBI Taxonomy" id="1759536"/>
    <lineage>
        <taxon>Bacteria</taxon>
        <taxon>Bacillati</taxon>
        <taxon>Actinomycetota</taxon>
        <taxon>Actinomycetes</taxon>
        <taxon>Propionibacteriales</taxon>
        <taxon>Propionibacteriaceae</taxon>
        <taxon>Microlunatus</taxon>
    </lineage>
</organism>
<dbReference type="AlphaFoldDB" id="A0A7W3P6J0"/>
<accession>A0A7W3P6J0</accession>
<evidence type="ECO:0000313" key="9">
    <source>
        <dbReference type="Proteomes" id="UP000523079"/>
    </source>
</evidence>
<dbReference type="GO" id="GO:0022857">
    <property type="term" value="F:transmembrane transporter activity"/>
    <property type="evidence" value="ECO:0007669"/>
    <property type="project" value="InterPro"/>
</dbReference>
<keyword evidence="3 6" id="KW-0812">Transmembrane</keyword>
<evidence type="ECO:0000259" key="7">
    <source>
        <dbReference type="PROSITE" id="PS50850"/>
    </source>
</evidence>
<dbReference type="PROSITE" id="PS00217">
    <property type="entry name" value="SUGAR_TRANSPORT_2"/>
    <property type="match status" value="1"/>
</dbReference>
<feature type="transmembrane region" description="Helical" evidence="6">
    <location>
        <begin position="150"/>
        <end position="171"/>
    </location>
</feature>
<dbReference type="Pfam" id="PF00083">
    <property type="entry name" value="Sugar_tr"/>
    <property type="match status" value="1"/>
</dbReference>
<sequence length="456" mass="48563">MPQTVLENTPAARLDRLPVLGWHRGLTVLVGLGSFFDLYEVFLGGVLAAVLAERWHLDATGKALVIGSAFAGMFVGANLMSALADRIGRRRVFMINLAGYSLLSVVAAFSPNLGFFVVVRFLCGIGIGSELVLVDTYLAEFLPRAVRGRYISWAYVVGFLGVPVAALFGARAVAKQQILGLEGWRWLLIAGGLGALVVLLVRRRLPESPRWLLTHGRAAEAETVVAGLERRAGVTTPAAPPPAVAAATEPERRVPVRSLFGPDHRRRTVMLMILNILQTVGYYGFGTLAPLVLTAKGYTVTSSLGYSALAFCGYPLGALLAVPIMERFERKRLIIGAVIAIAAFGLVFGFAGNVVLIVLAGFLLTVSSNVFSNAYHTYQAEIFPTAVRSTGVGMCYSLSRAVSALLPFLAVPALERFGPVAVFSGSAVIMVLLCLDVGLLGPRTTGRSLEAVSGDD</sequence>
<feature type="transmembrane region" description="Helical" evidence="6">
    <location>
        <begin position="26"/>
        <end position="51"/>
    </location>
</feature>
<feature type="transmembrane region" description="Helical" evidence="6">
    <location>
        <begin position="304"/>
        <end position="322"/>
    </location>
</feature>
<dbReference type="PANTHER" id="PTHR23511:SF34">
    <property type="entry name" value="SYNAPTIC VESICLE GLYCOPROTEIN 2"/>
    <property type="match status" value="1"/>
</dbReference>
<comment type="caution">
    <text evidence="8">The sequence shown here is derived from an EMBL/GenBank/DDBJ whole genome shotgun (WGS) entry which is preliminary data.</text>
</comment>
<feature type="transmembrane region" description="Helical" evidence="6">
    <location>
        <begin position="183"/>
        <end position="201"/>
    </location>
</feature>
<evidence type="ECO:0000256" key="1">
    <source>
        <dbReference type="ARBA" id="ARBA00004651"/>
    </source>
</evidence>
<dbReference type="PANTHER" id="PTHR23511">
    <property type="entry name" value="SYNAPTIC VESICLE GLYCOPROTEIN 2"/>
    <property type="match status" value="1"/>
</dbReference>
<feature type="transmembrane region" description="Helical" evidence="6">
    <location>
        <begin position="63"/>
        <end position="80"/>
    </location>
</feature>
<gene>
    <name evidence="8" type="ORF">FHX74_002598</name>
</gene>
<dbReference type="InterPro" id="IPR005828">
    <property type="entry name" value="MFS_sugar_transport-like"/>
</dbReference>
<protein>
    <submittedName>
        <fullName evidence="8">Putative MFS transporter</fullName>
    </submittedName>
</protein>
<dbReference type="InterPro" id="IPR020846">
    <property type="entry name" value="MFS_dom"/>
</dbReference>
<evidence type="ECO:0000256" key="4">
    <source>
        <dbReference type="ARBA" id="ARBA00022989"/>
    </source>
</evidence>
<feature type="domain" description="Major facilitator superfamily (MFS) profile" evidence="7">
    <location>
        <begin position="26"/>
        <end position="445"/>
    </location>
</feature>
<feature type="transmembrane region" description="Helical" evidence="6">
    <location>
        <begin position="334"/>
        <end position="364"/>
    </location>
</feature>
<feature type="transmembrane region" description="Helical" evidence="6">
    <location>
        <begin position="115"/>
        <end position="138"/>
    </location>
</feature>
<keyword evidence="2" id="KW-0813">Transport</keyword>
<evidence type="ECO:0000256" key="6">
    <source>
        <dbReference type="SAM" id="Phobius"/>
    </source>
</evidence>
<name>A0A7W3P6J0_9ACTN</name>
<keyword evidence="5 6" id="KW-0472">Membrane</keyword>
<keyword evidence="9" id="KW-1185">Reference proteome</keyword>
<dbReference type="RefSeq" id="WP_182560592.1">
    <property type="nucleotide sequence ID" value="NZ_JACGWT010000004.1"/>
</dbReference>
<feature type="transmembrane region" description="Helical" evidence="6">
    <location>
        <begin position="92"/>
        <end position="109"/>
    </location>
</feature>
<dbReference type="InterPro" id="IPR005829">
    <property type="entry name" value="Sugar_transporter_CS"/>
</dbReference>
<feature type="transmembrane region" description="Helical" evidence="6">
    <location>
        <begin position="269"/>
        <end position="292"/>
    </location>
</feature>
<evidence type="ECO:0000313" key="8">
    <source>
        <dbReference type="EMBL" id="MBA8794970.1"/>
    </source>
</evidence>
<dbReference type="CDD" id="cd17316">
    <property type="entry name" value="MFS_SV2_like"/>
    <property type="match status" value="1"/>
</dbReference>
<dbReference type="GO" id="GO:0005886">
    <property type="term" value="C:plasma membrane"/>
    <property type="evidence" value="ECO:0007669"/>
    <property type="project" value="UniProtKB-SubCell"/>
</dbReference>